<keyword evidence="3" id="KW-1185">Reference proteome</keyword>
<sequence length="158" mass="17283">MQITVRQLTSNEDQKMKRFTKIAVGFLALTAAQMSFAATNSWSQTIRAPNVYAGGFTNSNFFNTPTSVPTRATITTVSWNIGLYANGATTQTFNVCYTPRYSSNPSQCLDVSGSLNGSTNTFSGQDAKGSFRISGILSGGTYPVYPYHYNTIIVDYQY</sequence>
<gene>
    <name evidence="2" type="ORF">C5470_00065</name>
</gene>
<evidence type="ECO:0000313" key="3">
    <source>
        <dbReference type="Proteomes" id="UP000547931"/>
    </source>
</evidence>
<feature type="chain" id="PRO_5031322645" description="Flagellar protein FlhE" evidence="1">
    <location>
        <begin position="38"/>
        <end position="158"/>
    </location>
</feature>
<protein>
    <recommendedName>
        <fullName evidence="4">Flagellar protein FlhE</fullName>
    </recommendedName>
</protein>
<dbReference type="AlphaFoldDB" id="A0A7X5QIC2"/>
<keyword evidence="1" id="KW-0732">Signal</keyword>
<dbReference type="EMBL" id="PUJV01000001">
    <property type="protein sequence ID" value="NHB94897.1"/>
    <property type="molecule type" value="Genomic_DNA"/>
</dbReference>
<organism evidence="2 3">
    <name type="scientific">Photorhabdus stackebrandtii</name>
    <dbReference type="NCBI Taxonomy" id="1123042"/>
    <lineage>
        <taxon>Bacteria</taxon>
        <taxon>Pseudomonadati</taxon>
        <taxon>Pseudomonadota</taxon>
        <taxon>Gammaproteobacteria</taxon>
        <taxon>Enterobacterales</taxon>
        <taxon>Morganellaceae</taxon>
        <taxon>Photorhabdus</taxon>
    </lineage>
</organism>
<proteinExistence type="predicted"/>
<comment type="caution">
    <text evidence="2">The sequence shown here is derived from an EMBL/GenBank/DDBJ whole genome shotgun (WGS) entry which is preliminary data.</text>
</comment>
<evidence type="ECO:0000313" key="2">
    <source>
        <dbReference type="EMBL" id="NHB94897.1"/>
    </source>
</evidence>
<feature type="signal peptide" evidence="1">
    <location>
        <begin position="1"/>
        <end position="37"/>
    </location>
</feature>
<dbReference type="Proteomes" id="UP000547931">
    <property type="component" value="Unassembled WGS sequence"/>
</dbReference>
<reference evidence="2 3" key="1">
    <citation type="submission" date="2018-02" db="EMBL/GenBank/DDBJ databases">
        <authorList>
            <person name="Machado R.A."/>
        </authorList>
    </citation>
    <scope>NUCLEOTIDE SEQUENCE [LARGE SCALE GENOMIC DNA]</scope>
    <source>
        <strain evidence="2 3">DSM 23271</strain>
    </source>
</reference>
<name>A0A7X5QIC2_9GAMM</name>
<accession>A0A7X5QIC2</accession>
<evidence type="ECO:0008006" key="4">
    <source>
        <dbReference type="Google" id="ProtNLM"/>
    </source>
</evidence>
<evidence type="ECO:0000256" key="1">
    <source>
        <dbReference type="SAM" id="SignalP"/>
    </source>
</evidence>